<feature type="region of interest" description="Disordered" evidence="1">
    <location>
        <begin position="86"/>
        <end position="148"/>
    </location>
</feature>
<protein>
    <submittedName>
        <fullName evidence="2">Uncharacterized protein</fullName>
    </submittedName>
</protein>
<reference evidence="2" key="1">
    <citation type="submission" date="2023-10" db="EMBL/GenBank/DDBJ databases">
        <title>Genome assemblies of two species of porcelain crab, Petrolisthes cinctipes and Petrolisthes manimaculis (Anomura: Porcellanidae).</title>
        <authorList>
            <person name="Angst P."/>
        </authorList>
    </citation>
    <scope>NUCLEOTIDE SEQUENCE</scope>
    <source>
        <strain evidence="2">PB745_01</strain>
        <tissue evidence="2">Gill</tissue>
    </source>
</reference>
<feature type="region of interest" description="Disordered" evidence="1">
    <location>
        <begin position="12"/>
        <end position="69"/>
    </location>
</feature>
<evidence type="ECO:0000313" key="3">
    <source>
        <dbReference type="Proteomes" id="UP001286313"/>
    </source>
</evidence>
<dbReference type="EMBL" id="JAWQEG010000209">
    <property type="protein sequence ID" value="KAK3893431.1"/>
    <property type="molecule type" value="Genomic_DNA"/>
</dbReference>
<feature type="compositionally biased region" description="Polar residues" evidence="1">
    <location>
        <begin position="19"/>
        <end position="45"/>
    </location>
</feature>
<feature type="compositionally biased region" description="Basic and acidic residues" evidence="1">
    <location>
        <begin position="347"/>
        <end position="366"/>
    </location>
</feature>
<accession>A0AAE1GKA7</accession>
<keyword evidence="3" id="KW-1185">Reference proteome</keyword>
<feature type="compositionally biased region" description="Pro residues" evidence="1">
    <location>
        <begin position="240"/>
        <end position="252"/>
    </location>
</feature>
<evidence type="ECO:0000256" key="1">
    <source>
        <dbReference type="SAM" id="MobiDB-lite"/>
    </source>
</evidence>
<feature type="compositionally biased region" description="Basic residues" evidence="1">
    <location>
        <begin position="259"/>
        <end position="270"/>
    </location>
</feature>
<feature type="compositionally biased region" description="Pro residues" evidence="1">
    <location>
        <begin position="219"/>
        <end position="230"/>
    </location>
</feature>
<dbReference type="PRINTS" id="PR01217">
    <property type="entry name" value="PRICHEXTENSN"/>
</dbReference>
<proteinExistence type="predicted"/>
<gene>
    <name evidence="2" type="ORF">Pcinc_002754</name>
</gene>
<name>A0AAE1GKA7_PETCI</name>
<feature type="compositionally biased region" description="Pro residues" evidence="1">
    <location>
        <begin position="319"/>
        <end position="335"/>
    </location>
</feature>
<feature type="compositionally biased region" description="Low complexity" evidence="1">
    <location>
        <begin position="277"/>
        <end position="290"/>
    </location>
</feature>
<dbReference type="AlphaFoldDB" id="A0AAE1GKA7"/>
<feature type="region of interest" description="Disordered" evidence="1">
    <location>
        <begin position="175"/>
        <end position="375"/>
    </location>
</feature>
<organism evidence="2 3">
    <name type="scientific">Petrolisthes cinctipes</name>
    <name type="common">Flat porcelain crab</name>
    <dbReference type="NCBI Taxonomy" id="88211"/>
    <lineage>
        <taxon>Eukaryota</taxon>
        <taxon>Metazoa</taxon>
        <taxon>Ecdysozoa</taxon>
        <taxon>Arthropoda</taxon>
        <taxon>Crustacea</taxon>
        <taxon>Multicrustacea</taxon>
        <taxon>Malacostraca</taxon>
        <taxon>Eumalacostraca</taxon>
        <taxon>Eucarida</taxon>
        <taxon>Decapoda</taxon>
        <taxon>Pleocyemata</taxon>
        <taxon>Anomura</taxon>
        <taxon>Galatheoidea</taxon>
        <taxon>Porcellanidae</taxon>
        <taxon>Petrolisthes</taxon>
    </lineage>
</organism>
<feature type="compositionally biased region" description="Pro residues" evidence="1">
    <location>
        <begin position="91"/>
        <end position="117"/>
    </location>
</feature>
<dbReference type="Proteomes" id="UP001286313">
    <property type="component" value="Unassembled WGS sequence"/>
</dbReference>
<evidence type="ECO:0000313" key="2">
    <source>
        <dbReference type="EMBL" id="KAK3893431.1"/>
    </source>
</evidence>
<sequence>MIVVVVVVGEASFPGPNHTPASTSNITRISRESPQANQNDTQGDTDSYMDDQGVQQRTESDQAAAASQDIHRTGFLLDFLMGRPRHYFRQPHPPPLPPPRRPPSSHPPPPLPPPPPKPLRHPPPHPGPPLHDVHHHHHHHLDHDPSPHLDAVDFEFDFEPPDFFESSGFLHPEDELGEEEHFHWNSSPPDHQSHELPSSFPHDNPFTSSLESFLDDPPHFPTGPPRPPIGSPIGSSDYSGPPPSHHSGPPPSHHSGPPHSHHSGPPHSHHSGPPPSHHSGPPHSHNSGPPHSHHSRPPPSHDSDHSIHSGLPFQHLTPDSPPNHFPPQPPEPPSLPFSLNSISDSSLYRDDVPVKKVTNDRDKIHDGLNPGGVKGLDPEALLTITQFTQAYINDQL</sequence>
<comment type="caution">
    <text evidence="2">The sequence shown here is derived from an EMBL/GenBank/DDBJ whole genome shotgun (WGS) entry which is preliminary data.</text>
</comment>